<dbReference type="AlphaFoldDB" id="A0A0F9DNH5"/>
<organism evidence="1">
    <name type="scientific">marine sediment metagenome</name>
    <dbReference type="NCBI Taxonomy" id="412755"/>
    <lineage>
        <taxon>unclassified sequences</taxon>
        <taxon>metagenomes</taxon>
        <taxon>ecological metagenomes</taxon>
    </lineage>
</organism>
<sequence length="50" mass="5485">MTPLSPKDAWNGMCGMIFQNGGVDHQINMFQLAICMMTAPTLNPLVQLFG</sequence>
<name>A0A0F9DNH5_9ZZZZ</name>
<evidence type="ECO:0000313" key="1">
    <source>
        <dbReference type="EMBL" id="KKL63254.1"/>
    </source>
</evidence>
<proteinExistence type="predicted"/>
<protein>
    <submittedName>
        <fullName evidence="1">Uncharacterized protein</fullName>
    </submittedName>
</protein>
<reference evidence="1" key="1">
    <citation type="journal article" date="2015" name="Nature">
        <title>Complex archaea that bridge the gap between prokaryotes and eukaryotes.</title>
        <authorList>
            <person name="Spang A."/>
            <person name="Saw J.H."/>
            <person name="Jorgensen S.L."/>
            <person name="Zaremba-Niedzwiedzka K."/>
            <person name="Martijn J."/>
            <person name="Lind A.E."/>
            <person name="van Eijk R."/>
            <person name="Schleper C."/>
            <person name="Guy L."/>
            <person name="Ettema T.J."/>
        </authorList>
    </citation>
    <scope>NUCLEOTIDE SEQUENCE</scope>
</reference>
<gene>
    <name evidence="1" type="ORF">LCGC14_2176940</name>
</gene>
<accession>A0A0F9DNH5</accession>
<dbReference type="EMBL" id="LAZR01028233">
    <property type="protein sequence ID" value="KKL63254.1"/>
    <property type="molecule type" value="Genomic_DNA"/>
</dbReference>
<comment type="caution">
    <text evidence="1">The sequence shown here is derived from an EMBL/GenBank/DDBJ whole genome shotgun (WGS) entry which is preliminary data.</text>
</comment>